<keyword evidence="1" id="KW-0833">Ubl conjugation pathway</keyword>
<protein>
    <recommendedName>
        <fullName evidence="1">Non-structural maintenance of chromosomes element 1 homolog</fullName>
        <ecNumber evidence="1">2.3.2.27</ecNumber>
    </recommendedName>
</protein>
<dbReference type="GO" id="GO:0005634">
    <property type="term" value="C:nucleus"/>
    <property type="evidence" value="ECO:0007669"/>
    <property type="project" value="UniProtKB-SubCell"/>
</dbReference>
<accession>A0A9P7B2E7</accession>
<dbReference type="EMBL" id="PUHR01000322">
    <property type="protein sequence ID" value="KAG0654778.1"/>
    <property type="molecule type" value="Genomic_DNA"/>
</dbReference>
<dbReference type="EC" id="2.3.2.27" evidence="1"/>
<dbReference type="OrthoDB" id="185455at2759"/>
<dbReference type="GO" id="GO:0008270">
    <property type="term" value="F:zinc ion binding"/>
    <property type="evidence" value="ECO:0007669"/>
    <property type="project" value="UniProtKB-KW"/>
</dbReference>
<dbReference type="Gene3D" id="1.10.10.10">
    <property type="entry name" value="Winged helix-like DNA-binding domain superfamily/Winged helix DNA-binding domain"/>
    <property type="match status" value="1"/>
</dbReference>
<reference evidence="2 3" key="1">
    <citation type="submission" date="2020-11" db="EMBL/GenBank/DDBJ databases">
        <title>Kefir isolates.</title>
        <authorList>
            <person name="Marcisauskas S."/>
            <person name="Kim Y."/>
            <person name="Blasche S."/>
        </authorList>
    </citation>
    <scope>NUCLEOTIDE SEQUENCE [LARGE SCALE GENOMIC DNA]</scope>
    <source>
        <strain evidence="2 3">OG2</strain>
    </source>
</reference>
<organism evidence="2 3">
    <name type="scientific">Maudiozyma exigua</name>
    <name type="common">Yeast</name>
    <name type="synonym">Kazachstania exigua</name>
    <dbReference type="NCBI Taxonomy" id="34358"/>
    <lineage>
        <taxon>Eukaryota</taxon>
        <taxon>Fungi</taxon>
        <taxon>Dikarya</taxon>
        <taxon>Ascomycota</taxon>
        <taxon>Saccharomycotina</taxon>
        <taxon>Saccharomycetes</taxon>
        <taxon>Saccharomycetales</taxon>
        <taxon>Saccharomycetaceae</taxon>
        <taxon>Maudiozyma</taxon>
    </lineage>
</organism>
<sequence length="369" mass="42943">MTETYVNPEVPGNNGYVQGVNHPRIDISKQFILQYIIECNGVCHENVLLIALMNLKLDQKDFDKTLNIKQWLEILHYYIDEINVKLNPMMFKIVTVNHDLGQRQINSRIQSKFENFMTQINRNHIMNNNNLSLSGERIEQVISNNMNPLTLPQSNKFYVYINAQSTNETKLATNFTPREIEFIKWAIQQFIDESNIIQYRSGNFNSQNGIVTSINKILSEKTRNPQMSWNQYITYTVGSTQLSSYKDLSPLETEEILKQLTDLKWFYRTNNGKFGMDIRCIAELHDLLINNYDLPICQICNRIVQMGVTCGNISHFSNEEEEDDEEEDNENKPTKVMWHVDCFQYYMSHVSENCNGCNSPLIIGGLYVV</sequence>
<keyword evidence="1" id="KW-0539">Nucleus</keyword>
<comment type="caution">
    <text evidence="2">The sequence shown here is derived from an EMBL/GenBank/DDBJ whole genome shotgun (WGS) entry which is preliminary data.</text>
</comment>
<dbReference type="Pfam" id="PF07574">
    <property type="entry name" value="SMC_Nse1"/>
    <property type="match status" value="1"/>
</dbReference>
<dbReference type="PANTHER" id="PTHR20973:SF0">
    <property type="entry name" value="NON-STRUCTURAL MAINTENANCE OF CHROMOSOMES ELEMENT 1 HOMOLOG"/>
    <property type="match status" value="1"/>
</dbReference>
<dbReference type="InterPro" id="IPR011513">
    <property type="entry name" value="Nse1"/>
</dbReference>
<dbReference type="PANTHER" id="PTHR20973">
    <property type="entry name" value="NON-SMC ELEMENT 1-RELATED"/>
    <property type="match status" value="1"/>
</dbReference>
<dbReference type="GO" id="GO:0061630">
    <property type="term" value="F:ubiquitin protein ligase activity"/>
    <property type="evidence" value="ECO:0007669"/>
    <property type="project" value="UniProtKB-EC"/>
</dbReference>
<evidence type="ECO:0000313" key="3">
    <source>
        <dbReference type="Proteomes" id="UP000750334"/>
    </source>
</evidence>
<name>A0A9P7B2E7_MAUEX</name>
<dbReference type="InterPro" id="IPR036388">
    <property type="entry name" value="WH-like_DNA-bd_sf"/>
</dbReference>
<evidence type="ECO:0000256" key="1">
    <source>
        <dbReference type="RuleBase" id="RU368018"/>
    </source>
</evidence>
<gene>
    <name evidence="2" type="ORF">C6P45_003275</name>
</gene>
<dbReference type="Proteomes" id="UP000750334">
    <property type="component" value="Unassembled WGS sequence"/>
</dbReference>
<keyword evidence="3" id="KW-1185">Reference proteome</keyword>
<dbReference type="AlphaFoldDB" id="A0A9P7B2E7"/>
<keyword evidence="1" id="KW-0227">DNA damage</keyword>
<evidence type="ECO:0000313" key="2">
    <source>
        <dbReference type="EMBL" id="KAG0654778.1"/>
    </source>
</evidence>
<keyword evidence="1" id="KW-0234">DNA repair</keyword>
<comment type="subcellular location">
    <subcellularLocation>
        <location evidence="1">Nucleus</location>
    </subcellularLocation>
</comment>
<dbReference type="GO" id="GO:0030915">
    <property type="term" value="C:Smc5-Smc6 complex"/>
    <property type="evidence" value="ECO:0007669"/>
    <property type="project" value="UniProtKB-UniRule"/>
</dbReference>
<comment type="subunit">
    <text evidence="1">Component of the Smc5-Smc6 complex.</text>
</comment>
<comment type="function">
    <text evidence="1">Acts in a DNA repair pathway for removal of UV-induced DNA damage that is distinct from classical nucleotide excision repair and in repair of ionizing radiation damage. Functions in homologous recombination repair of DNA double strand breaks and in recovery of stalled replication forks.</text>
</comment>
<keyword evidence="1" id="KW-0863">Zinc-finger</keyword>
<keyword evidence="1" id="KW-0808">Transferase</keyword>
<comment type="catalytic activity">
    <reaction evidence="1">
        <text>S-ubiquitinyl-[E2 ubiquitin-conjugating enzyme]-L-cysteine + [acceptor protein]-L-lysine = [E2 ubiquitin-conjugating enzyme]-L-cysteine + N(6)-ubiquitinyl-[acceptor protein]-L-lysine.</text>
        <dbReference type="EC" id="2.3.2.27"/>
    </reaction>
</comment>
<keyword evidence="1" id="KW-0862">Zinc</keyword>
<dbReference type="GO" id="GO:0000724">
    <property type="term" value="P:double-strand break repair via homologous recombination"/>
    <property type="evidence" value="ECO:0007669"/>
    <property type="project" value="TreeGrafter"/>
</dbReference>
<keyword evidence="1" id="KW-0233">DNA recombination</keyword>
<keyword evidence="1" id="KW-0479">Metal-binding</keyword>
<proteinExistence type="inferred from homology"/>
<comment type="similarity">
    <text evidence="1">Belongs to the NSE1 family.</text>
</comment>